<evidence type="ECO:0000256" key="2">
    <source>
        <dbReference type="ARBA" id="ARBA00022806"/>
    </source>
</evidence>
<comment type="caution">
    <text evidence="5">The sequence shown here is derived from an EMBL/GenBank/DDBJ whole genome shotgun (WGS) entry which is preliminary data.</text>
</comment>
<evidence type="ECO:0000259" key="4">
    <source>
        <dbReference type="Pfam" id="PF12705"/>
    </source>
</evidence>
<keyword evidence="2" id="KW-0547">Nucleotide-binding</keyword>
<keyword evidence="1" id="KW-0227">DNA damage</keyword>
<keyword evidence="2" id="KW-0067">ATP-binding</keyword>
<gene>
    <name evidence="5" type="ORF">IQ230_25580</name>
</gene>
<evidence type="ECO:0000313" key="5">
    <source>
        <dbReference type="EMBL" id="MBE9193628.1"/>
    </source>
</evidence>
<proteinExistence type="inferred from homology"/>
<organism evidence="5 6">
    <name type="scientific">Gloeocapsopsis crepidinum LEGE 06123</name>
    <dbReference type="NCBI Taxonomy" id="588587"/>
    <lineage>
        <taxon>Bacteria</taxon>
        <taxon>Bacillati</taxon>
        <taxon>Cyanobacteriota</taxon>
        <taxon>Cyanophyceae</taxon>
        <taxon>Oscillatoriophycideae</taxon>
        <taxon>Chroococcales</taxon>
        <taxon>Chroococcaceae</taxon>
        <taxon>Gloeocapsopsis</taxon>
    </lineage>
</organism>
<keyword evidence="6" id="KW-1185">Reference proteome</keyword>
<keyword evidence="3" id="KW-0234">DNA repair</keyword>
<dbReference type="PANTHER" id="PTHR31340:SF3">
    <property type="entry name" value="MITOCHONDRIAL GENOME MAINTENANCE EXONUCLEASE 1"/>
    <property type="match status" value="1"/>
</dbReference>
<dbReference type="RefSeq" id="WP_193935002.1">
    <property type="nucleotide sequence ID" value="NZ_CAWPMZ010000015.1"/>
</dbReference>
<dbReference type="EMBL" id="JADEWN010000113">
    <property type="protein sequence ID" value="MBE9193628.1"/>
    <property type="molecule type" value="Genomic_DNA"/>
</dbReference>
<sequence length="235" mass="26913">MPSIIELLPAISAKSIRLEGKQFLVDDKGDRLPSVTTILNATKPQEQRERLFNWRQRVGTEQANKIAGTASRRGTQTHKQIQRYLLGKDPVCPENSISYWESIKPVLQDIDTVRLVEGSIFHYDLGYSGKVDCVASYKDTPVVCEWKTADKPKGSIERLYEYPLQLAAYLGAVNHSYQDYGIKLDHALLVVAIPDTPAEVFWFEPAQIQYYWQQWIARVKIYHKLQLEQKESIGS</sequence>
<dbReference type="Proteomes" id="UP000651156">
    <property type="component" value="Unassembled WGS sequence"/>
</dbReference>
<keyword evidence="2" id="KW-0347">Helicase</keyword>
<evidence type="ECO:0000256" key="3">
    <source>
        <dbReference type="ARBA" id="ARBA00023204"/>
    </source>
</evidence>
<dbReference type="Gene3D" id="3.90.320.10">
    <property type="match status" value="1"/>
</dbReference>
<feature type="domain" description="PD-(D/E)XK endonuclease-like" evidence="4">
    <location>
        <begin position="108"/>
        <end position="197"/>
    </location>
</feature>
<name>A0ABR9V299_9CHRO</name>
<protein>
    <submittedName>
        <fullName evidence="5">PD-(D/E)XK nuclease family protein</fullName>
    </submittedName>
</protein>
<dbReference type="HAMAP" id="MF_03030">
    <property type="entry name" value="MGME1"/>
    <property type="match status" value="1"/>
</dbReference>
<dbReference type="PANTHER" id="PTHR31340">
    <property type="entry name" value="MITOCHONDRIAL GENOME MAINTENANCE EXONUCLEASE 1"/>
    <property type="match status" value="1"/>
</dbReference>
<reference evidence="5 6" key="1">
    <citation type="submission" date="2020-10" db="EMBL/GenBank/DDBJ databases">
        <authorList>
            <person name="Castelo-Branco R."/>
            <person name="Eusebio N."/>
            <person name="Adriana R."/>
            <person name="Vieira A."/>
            <person name="Brugerolle De Fraissinette N."/>
            <person name="Rezende De Castro R."/>
            <person name="Schneider M.P."/>
            <person name="Vasconcelos V."/>
            <person name="Leao P.N."/>
        </authorList>
    </citation>
    <scope>NUCLEOTIDE SEQUENCE [LARGE SCALE GENOMIC DNA]</scope>
    <source>
        <strain evidence="5 6">LEGE 06123</strain>
    </source>
</reference>
<dbReference type="InterPro" id="IPR038726">
    <property type="entry name" value="PDDEXK_AddAB-type"/>
</dbReference>
<evidence type="ECO:0000313" key="6">
    <source>
        <dbReference type="Proteomes" id="UP000651156"/>
    </source>
</evidence>
<accession>A0ABR9V299</accession>
<dbReference type="Pfam" id="PF12705">
    <property type="entry name" value="PDDEXK_1"/>
    <property type="match status" value="1"/>
</dbReference>
<keyword evidence="2" id="KW-0378">Hydrolase</keyword>
<evidence type="ECO:0000256" key="1">
    <source>
        <dbReference type="ARBA" id="ARBA00022763"/>
    </source>
</evidence>
<dbReference type="InterPro" id="IPR011604">
    <property type="entry name" value="PDDEXK-like_dom_sf"/>
</dbReference>